<name>A0ABD0TXY4_DENTH</name>
<dbReference type="AlphaFoldDB" id="A0ABD0TXY4"/>
<comment type="caution">
    <text evidence="1">The sequence shown here is derived from an EMBL/GenBank/DDBJ whole genome shotgun (WGS) entry which is preliminary data.</text>
</comment>
<dbReference type="Proteomes" id="UP001552299">
    <property type="component" value="Unassembled WGS sequence"/>
</dbReference>
<reference evidence="1 2" key="1">
    <citation type="journal article" date="2024" name="Plant Biotechnol. J.">
        <title>Dendrobium thyrsiflorum genome and its molecular insights into genes involved in important horticultural traits.</title>
        <authorList>
            <person name="Chen B."/>
            <person name="Wang J.Y."/>
            <person name="Zheng P.J."/>
            <person name="Li K.L."/>
            <person name="Liang Y.M."/>
            <person name="Chen X.F."/>
            <person name="Zhang C."/>
            <person name="Zhao X."/>
            <person name="He X."/>
            <person name="Zhang G.Q."/>
            <person name="Liu Z.J."/>
            <person name="Xu Q."/>
        </authorList>
    </citation>
    <scope>NUCLEOTIDE SEQUENCE [LARGE SCALE GENOMIC DNA]</scope>
    <source>
        <strain evidence="1">GZMU011</strain>
    </source>
</reference>
<keyword evidence="2" id="KW-1185">Reference proteome</keyword>
<evidence type="ECO:0000313" key="2">
    <source>
        <dbReference type="Proteomes" id="UP001552299"/>
    </source>
</evidence>
<gene>
    <name evidence="1" type="ORF">M5K25_026604</name>
</gene>
<accession>A0ABD0TXY4</accession>
<organism evidence="1 2">
    <name type="scientific">Dendrobium thyrsiflorum</name>
    <name type="common">Pinecone-like raceme dendrobium</name>
    <name type="synonym">Orchid</name>
    <dbReference type="NCBI Taxonomy" id="117978"/>
    <lineage>
        <taxon>Eukaryota</taxon>
        <taxon>Viridiplantae</taxon>
        <taxon>Streptophyta</taxon>
        <taxon>Embryophyta</taxon>
        <taxon>Tracheophyta</taxon>
        <taxon>Spermatophyta</taxon>
        <taxon>Magnoliopsida</taxon>
        <taxon>Liliopsida</taxon>
        <taxon>Asparagales</taxon>
        <taxon>Orchidaceae</taxon>
        <taxon>Epidendroideae</taxon>
        <taxon>Malaxideae</taxon>
        <taxon>Dendrobiinae</taxon>
        <taxon>Dendrobium</taxon>
    </lineage>
</organism>
<dbReference type="EMBL" id="JANQDX010000019">
    <property type="protein sequence ID" value="KAL0904482.1"/>
    <property type="molecule type" value="Genomic_DNA"/>
</dbReference>
<protein>
    <submittedName>
        <fullName evidence="1">Uncharacterized protein</fullName>
    </submittedName>
</protein>
<proteinExistence type="predicted"/>
<sequence>MAAKKVDALEERLEGEMNQIKTAVEENIFSMEGQVADLRDMMKKMLEIHIQTVALVAKGVEGKNTNSEIRKENDEVEIVDGERRKPYLEPFQREDREGRYDGFSKLFQTLPLSNLDPLRGGRDELLEDIVSFIHAGDAASLAKNAVAPPARRLVPELMLQLARKVSPF</sequence>
<evidence type="ECO:0000313" key="1">
    <source>
        <dbReference type="EMBL" id="KAL0904482.1"/>
    </source>
</evidence>